<sequence length="59" mass="6498">MTALLELAPRDAGTIPEELHVEFVDSASLHEVVACYVTCTIRCNYSDSSHFAAEDEILN</sequence>
<name>A0ABQ4CLB2_9ACTN</name>
<organism evidence="1 2">
    <name type="scientific">Asanoa siamensis</name>
    <dbReference type="NCBI Taxonomy" id="926357"/>
    <lineage>
        <taxon>Bacteria</taxon>
        <taxon>Bacillati</taxon>
        <taxon>Actinomycetota</taxon>
        <taxon>Actinomycetes</taxon>
        <taxon>Micromonosporales</taxon>
        <taxon>Micromonosporaceae</taxon>
        <taxon>Asanoa</taxon>
    </lineage>
</organism>
<comment type="caution">
    <text evidence="1">The sequence shown here is derived from an EMBL/GenBank/DDBJ whole genome shotgun (WGS) entry which is preliminary data.</text>
</comment>
<evidence type="ECO:0000313" key="1">
    <source>
        <dbReference type="EMBL" id="GIF72081.1"/>
    </source>
</evidence>
<dbReference type="Proteomes" id="UP000604117">
    <property type="component" value="Unassembled WGS sequence"/>
</dbReference>
<accession>A0ABQ4CLB2</accession>
<keyword evidence="2" id="KW-1185">Reference proteome</keyword>
<dbReference type="EMBL" id="BONE01000009">
    <property type="protein sequence ID" value="GIF72081.1"/>
    <property type="molecule type" value="Genomic_DNA"/>
</dbReference>
<evidence type="ECO:0000313" key="2">
    <source>
        <dbReference type="Proteomes" id="UP000604117"/>
    </source>
</evidence>
<gene>
    <name evidence="1" type="ORF">Asi02nite_15990</name>
</gene>
<proteinExistence type="predicted"/>
<protein>
    <submittedName>
        <fullName evidence="1">Uncharacterized protein</fullName>
    </submittedName>
</protein>
<reference evidence="1 2" key="1">
    <citation type="submission" date="2021-01" db="EMBL/GenBank/DDBJ databases">
        <title>Whole genome shotgun sequence of Asanoa siamensis NBRC 107932.</title>
        <authorList>
            <person name="Komaki H."/>
            <person name="Tamura T."/>
        </authorList>
    </citation>
    <scope>NUCLEOTIDE SEQUENCE [LARGE SCALE GENOMIC DNA]</scope>
    <source>
        <strain evidence="1 2">NBRC 107932</strain>
    </source>
</reference>